<name>A0ABD5TTF9_9EURY</name>
<evidence type="ECO:0000313" key="3">
    <source>
        <dbReference type="EMBL" id="MFC6823880.1"/>
    </source>
</evidence>
<keyword evidence="2" id="KW-0472">Membrane</keyword>
<feature type="transmembrane region" description="Helical" evidence="2">
    <location>
        <begin position="34"/>
        <end position="54"/>
    </location>
</feature>
<dbReference type="AlphaFoldDB" id="A0ABD5TTF9"/>
<proteinExistence type="predicted"/>
<keyword evidence="2" id="KW-1133">Transmembrane helix</keyword>
<dbReference type="RefSeq" id="WP_379692414.1">
    <property type="nucleotide sequence ID" value="NZ_JBHSXH010000009.1"/>
</dbReference>
<feature type="transmembrane region" description="Helical" evidence="2">
    <location>
        <begin position="240"/>
        <end position="261"/>
    </location>
</feature>
<feature type="transmembrane region" description="Helical" evidence="2">
    <location>
        <begin position="127"/>
        <end position="145"/>
    </location>
</feature>
<evidence type="ECO:0000313" key="4">
    <source>
        <dbReference type="Proteomes" id="UP001596408"/>
    </source>
</evidence>
<evidence type="ECO:0008006" key="5">
    <source>
        <dbReference type="Google" id="ProtNLM"/>
    </source>
</evidence>
<keyword evidence="4" id="KW-1185">Reference proteome</keyword>
<feature type="region of interest" description="Disordered" evidence="1">
    <location>
        <begin position="1"/>
        <end position="20"/>
    </location>
</feature>
<reference evidence="3 4" key="1">
    <citation type="journal article" date="2019" name="Int. J. Syst. Evol. Microbiol.">
        <title>The Global Catalogue of Microorganisms (GCM) 10K type strain sequencing project: providing services to taxonomists for standard genome sequencing and annotation.</title>
        <authorList>
            <consortium name="The Broad Institute Genomics Platform"/>
            <consortium name="The Broad Institute Genome Sequencing Center for Infectious Disease"/>
            <person name="Wu L."/>
            <person name="Ma J."/>
        </authorList>
    </citation>
    <scope>NUCLEOTIDE SEQUENCE [LARGE SCALE GENOMIC DNA]</scope>
    <source>
        <strain evidence="3 4">YIM 94188</strain>
    </source>
</reference>
<accession>A0ABD5TTF9</accession>
<feature type="transmembrane region" description="Helical" evidence="2">
    <location>
        <begin position="66"/>
        <end position="85"/>
    </location>
</feature>
<dbReference type="EMBL" id="JBHSXH010000009">
    <property type="protein sequence ID" value="MFC6823880.1"/>
    <property type="molecule type" value="Genomic_DNA"/>
</dbReference>
<organism evidence="3 4">
    <name type="scientific">Halopelagius fulvigenes</name>
    <dbReference type="NCBI Taxonomy" id="1198324"/>
    <lineage>
        <taxon>Archaea</taxon>
        <taxon>Methanobacteriati</taxon>
        <taxon>Methanobacteriota</taxon>
        <taxon>Stenosarchaea group</taxon>
        <taxon>Halobacteria</taxon>
        <taxon>Halobacteriales</taxon>
        <taxon>Haloferacaceae</taxon>
    </lineage>
</organism>
<evidence type="ECO:0000256" key="2">
    <source>
        <dbReference type="SAM" id="Phobius"/>
    </source>
</evidence>
<comment type="caution">
    <text evidence="3">The sequence shown here is derived from an EMBL/GenBank/DDBJ whole genome shotgun (WGS) entry which is preliminary data.</text>
</comment>
<dbReference type="Proteomes" id="UP001596408">
    <property type="component" value="Unassembled WGS sequence"/>
</dbReference>
<keyword evidence="2" id="KW-0812">Transmembrane</keyword>
<gene>
    <name evidence="3" type="ORF">ACFQEV_02570</name>
</gene>
<sequence>MVPPTGERAGPPSPSVVSWERPSPTRLRTAVRHAVAGFFAAVLLFVFVLLGIVAYGSLTGESPDSLVVLVTLLLVGGPFSLLYLVTAHGGGDLSDLLPYDLNLRPRYLLLSTPFCAGVLATATRVPVVFPALFVGLFVAWVVAVARESAGDVSVEEGSLRVLSGPKPRPYDVRTLRAHESWSLGSMRVVRLRYAGSMSLSRPSFVFVPESDFPAVEGALSEIESRDYGLDPSETSRAAKAALVAFGLLFFGLAGTVALLASRRGDAELAASSVAILGMFGVVFWVLAWAS</sequence>
<evidence type="ECO:0000256" key="1">
    <source>
        <dbReference type="SAM" id="MobiDB-lite"/>
    </source>
</evidence>
<protein>
    <recommendedName>
        <fullName evidence="5">PH domain-containing protein</fullName>
    </recommendedName>
</protein>
<feature type="transmembrane region" description="Helical" evidence="2">
    <location>
        <begin position="268"/>
        <end position="289"/>
    </location>
</feature>